<keyword evidence="1" id="KW-1133">Transmembrane helix</keyword>
<keyword evidence="3" id="KW-1185">Reference proteome</keyword>
<dbReference type="Proteomes" id="UP000628463">
    <property type="component" value="Unassembled WGS sequence"/>
</dbReference>
<name>A0ABR7FWJ1_9FIRM</name>
<feature type="transmembrane region" description="Helical" evidence="1">
    <location>
        <begin position="224"/>
        <end position="245"/>
    </location>
</feature>
<sequence>MSIVLFMMFLFSGLMITLICRFTVFSEYEYTQGMYLGVHIPPEEKDSEIVRPFMEKEVKRQKIFQNINMLLSVLLCIPVFFWEAASVIIWTVWMCTYMIGYMYILNSAHRRLYKIKIQNGWINKNTQMIYVDTSLSADERSFKSNKIYHIITIVSEFIMTIPFMINKSYSRSEGLIFALAAISISLICMILNIYVNKRNTTVYSEDTDINKAVMNLSRKYFNEGFISLSMCNAAAFLLFTILYMINREVSFMSMMLYITIQTLSTIFLVAAYLILIKKKKELLSSDMKPVYVDDDEYWKTGYYYNPNDNHILVKNRMFDGNYSFNLANSKARFICGGLYIVIIASIVFTLVVLLPFSNVKMNVDISSEKMKVSAAGYKYQVDADNIENIELLDKLPGESFYRVNGGSTDTYDIGYYKGSDTGKCMLFIFDGYEPILKITGGGKIVFLNSKNEGEVQDWYEQIKKIRNDIDMKE</sequence>
<keyword evidence="1" id="KW-0812">Transmembrane</keyword>
<evidence type="ECO:0000256" key="1">
    <source>
        <dbReference type="SAM" id="Phobius"/>
    </source>
</evidence>
<feature type="transmembrane region" description="Helical" evidence="1">
    <location>
        <begin position="177"/>
        <end position="195"/>
    </location>
</feature>
<feature type="transmembrane region" description="Helical" evidence="1">
    <location>
        <begin position="333"/>
        <end position="356"/>
    </location>
</feature>
<protein>
    <recommendedName>
        <fullName evidence="4">Bacterial Pleckstrin homology domain-containing protein</fullName>
    </recommendedName>
</protein>
<feature type="transmembrane region" description="Helical" evidence="1">
    <location>
        <begin position="147"/>
        <end position="165"/>
    </location>
</feature>
<feature type="transmembrane region" description="Helical" evidence="1">
    <location>
        <begin position="63"/>
        <end position="81"/>
    </location>
</feature>
<feature type="transmembrane region" description="Helical" evidence="1">
    <location>
        <begin position="251"/>
        <end position="275"/>
    </location>
</feature>
<accession>A0ABR7FWJ1</accession>
<evidence type="ECO:0008006" key="4">
    <source>
        <dbReference type="Google" id="ProtNLM"/>
    </source>
</evidence>
<comment type="caution">
    <text evidence="2">The sequence shown here is derived from an EMBL/GenBank/DDBJ whole genome shotgun (WGS) entry which is preliminary data.</text>
</comment>
<gene>
    <name evidence="2" type="ORF">H8S01_00995</name>
</gene>
<keyword evidence="1" id="KW-0472">Membrane</keyword>
<reference evidence="2 3" key="1">
    <citation type="submission" date="2020-08" db="EMBL/GenBank/DDBJ databases">
        <title>Genome public.</title>
        <authorList>
            <person name="Liu C."/>
            <person name="Sun Q."/>
        </authorList>
    </citation>
    <scope>NUCLEOTIDE SEQUENCE [LARGE SCALE GENOMIC DNA]</scope>
    <source>
        <strain evidence="2 3">NSJ-43</strain>
    </source>
</reference>
<evidence type="ECO:0000313" key="2">
    <source>
        <dbReference type="EMBL" id="MBC5679539.1"/>
    </source>
</evidence>
<evidence type="ECO:0000313" key="3">
    <source>
        <dbReference type="Proteomes" id="UP000628463"/>
    </source>
</evidence>
<dbReference type="RefSeq" id="WP_186835861.1">
    <property type="nucleotide sequence ID" value="NZ_JACOPD010000001.1"/>
</dbReference>
<dbReference type="EMBL" id="JACOPD010000001">
    <property type="protein sequence ID" value="MBC5679539.1"/>
    <property type="molecule type" value="Genomic_DNA"/>
</dbReference>
<feature type="transmembrane region" description="Helical" evidence="1">
    <location>
        <begin position="6"/>
        <end position="24"/>
    </location>
</feature>
<organism evidence="2 3">
    <name type="scientific">Lachnospira hominis</name>
    <name type="common">ex Liu et al. 2021</name>
    <dbReference type="NCBI Taxonomy" id="2763051"/>
    <lineage>
        <taxon>Bacteria</taxon>
        <taxon>Bacillati</taxon>
        <taxon>Bacillota</taxon>
        <taxon>Clostridia</taxon>
        <taxon>Lachnospirales</taxon>
        <taxon>Lachnospiraceae</taxon>
        <taxon>Lachnospira</taxon>
    </lineage>
</organism>
<proteinExistence type="predicted"/>
<feature type="transmembrane region" description="Helical" evidence="1">
    <location>
        <begin position="87"/>
        <end position="106"/>
    </location>
</feature>